<dbReference type="SMART" id="SM00054">
    <property type="entry name" value="EFh"/>
    <property type="match status" value="2"/>
</dbReference>
<evidence type="ECO:0000313" key="6">
    <source>
        <dbReference type="Proteomes" id="UP000198406"/>
    </source>
</evidence>
<evidence type="ECO:0000256" key="2">
    <source>
        <dbReference type="SAM" id="Coils"/>
    </source>
</evidence>
<keyword evidence="1" id="KW-0106">Calcium</keyword>
<protein>
    <recommendedName>
        <fullName evidence="4">EF-hand domain-containing protein</fullName>
    </recommendedName>
</protein>
<dbReference type="SUPFAM" id="SSF47473">
    <property type="entry name" value="EF-hand"/>
    <property type="match status" value="1"/>
</dbReference>
<feature type="domain" description="EF-hand" evidence="4">
    <location>
        <begin position="283"/>
        <end position="318"/>
    </location>
</feature>
<dbReference type="EMBL" id="BDSP01000078">
    <property type="protein sequence ID" value="GAX14311.1"/>
    <property type="molecule type" value="Genomic_DNA"/>
</dbReference>
<dbReference type="PROSITE" id="PS50222">
    <property type="entry name" value="EF_HAND_2"/>
    <property type="match status" value="2"/>
</dbReference>
<dbReference type="InterPro" id="IPR011992">
    <property type="entry name" value="EF-hand-dom_pair"/>
</dbReference>
<keyword evidence="6" id="KW-1185">Reference proteome</keyword>
<feature type="compositionally biased region" description="Acidic residues" evidence="3">
    <location>
        <begin position="337"/>
        <end position="349"/>
    </location>
</feature>
<dbReference type="InterPro" id="IPR018247">
    <property type="entry name" value="EF_Hand_1_Ca_BS"/>
</dbReference>
<dbReference type="CDD" id="cd00051">
    <property type="entry name" value="EFh"/>
    <property type="match status" value="1"/>
</dbReference>
<organism evidence="5 6">
    <name type="scientific">Fistulifera solaris</name>
    <name type="common">Oleaginous diatom</name>
    <dbReference type="NCBI Taxonomy" id="1519565"/>
    <lineage>
        <taxon>Eukaryota</taxon>
        <taxon>Sar</taxon>
        <taxon>Stramenopiles</taxon>
        <taxon>Ochrophyta</taxon>
        <taxon>Bacillariophyta</taxon>
        <taxon>Bacillariophyceae</taxon>
        <taxon>Bacillariophycidae</taxon>
        <taxon>Naviculales</taxon>
        <taxon>Naviculaceae</taxon>
        <taxon>Fistulifera</taxon>
    </lineage>
</organism>
<dbReference type="Proteomes" id="UP000198406">
    <property type="component" value="Unassembled WGS sequence"/>
</dbReference>
<feature type="region of interest" description="Disordered" evidence="3">
    <location>
        <begin position="68"/>
        <end position="91"/>
    </location>
</feature>
<evidence type="ECO:0000313" key="5">
    <source>
        <dbReference type="EMBL" id="GAX14311.1"/>
    </source>
</evidence>
<feature type="compositionally biased region" description="Acidic residues" evidence="3">
    <location>
        <begin position="77"/>
        <end position="91"/>
    </location>
</feature>
<evidence type="ECO:0000259" key="4">
    <source>
        <dbReference type="PROSITE" id="PS50222"/>
    </source>
</evidence>
<evidence type="ECO:0000256" key="3">
    <source>
        <dbReference type="SAM" id="MobiDB-lite"/>
    </source>
</evidence>
<dbReference type="Pfam" id="PF13499">
    <property type="entry name" value="EF-hand_7"/>
    <property type="match status" value="1"/>
</dbReference>
<dbReference type="PROSITE" id="PS00018">
    <property type="entry name" value="EF_HAND_1"/>
    <property type="match status" value="2"/>
</dbReference>
<name>A0A1Z5JKK7_FISSO</name>
<feature type="domain" description="EF-hand" evidence="4">
    <location>
        <begin position="246"/>
        <end position="281"/>
    </location>
</feature>
<keyword evidence="2" id="KW-0175">Coiled coil</keyword>
<dbReference type="InterPro" id="IPR008479">
    <property type="entry name" value="DUF760"/>
</dbReference>
<feature type="coiled-coil region" evidence="2">
    <location>
        <begin position="369"/>
        <end position="396"/>
    </location>
</feature>
<dbReference type="OrthoDB" id="191686at2759"/>
<proteinExistence type="predicted"/>
<sequence length="510" mass="55754">MIQRSKRRTGFCGQPLDSLAYMSVLILLLTISSNLPPVSSFTIITTHSSLTARRHGQESLTQRDIFFRTRKQPADGGSDEDGMEDEDEEEEIDPYRQIASSEFLDSNEEVAAKLALPKDTKFTPATGIDWGGALGRLRERVEDVESGKSQDPSQALFRLMSSQSPNQAIGSFISTASPKVVQAMSGAVGSLLGGLASPTSGIEVVVKSTGDKVASLCFQLQMTGYLFRNAEYAMALKDLMKLQGSPTLQEYKEAFDKLDSDRSGFIEASEIKDLMDDAYDGKAPSFEIDAFLDFFDEDKDGKVSWDEFQKGLIGVAQTLREDPQKSLLNSLSLPAGLEEDDDEDSESSDYETRLSGTIEIEMEDGIIVEMNAQEYMETLKNEAKALKEALRRETGGSKLGDQSVVSSMEPSLDQDGGGIAAYIASRKGDIKSLTEGISPEIVKTMQMLVDFVLEGGGTSAPPKGAKEVKKEEIEMTIPGAALQQLALWQLVLGYRLREAEAKGEYLKLLE</sequence>
<dbReference type="PANTHER" id="PTHR33598">
    <property type="entry name" value="OS02G0833400 PROTEIN"/>
    <property type="match status" value="1"/>
</dbReference>
<dbReference type="PANTHER" id="PTHR33598:SF4">
    <property type="entry name" value="OS02G0833400 PROTEIN"/>
    <property type="match status" value="1"/>
</dbReference>
<dbReference type="Pfam" id="PF05542">
    <property type="entry name" value="DUF760"/>
    <property type="match status" value="2"/>
</dbReference>
<comment type="caution">
    <text evidence="5">The sequence shown here is derived from an EMBL/GenBank/DDBJ whole genome shotgun (WGS) entry which is preliminary data.</text>
</comment>
<dbReference type="InterPro" id="IPR002048">
    <property type="entry name" value="EF_hand_dom"/>
</dbReference>
<reference evidence="5 6" key="1">
    <citation type="journal article" date="2015" name="Plant Cell">
        <title>Oil accumulation by the oleaginous diatom Fistulifera solaris as revealed by the genome and transcriptome.</title>
        <authorList>
            <person name="Tanaka T."/>
            <person name="Maeda Y."/>
            <person name="Veluchamy A."/>
            <person name="Tanaka M."/>
            <person name="Abida H."/>
            <person name="Marechal E."/>
            <person name="Bowler C."/>
            <person name="Muto M."/>
            <person name="Sunaga Y."/>
            <person name="Tanaka M."/>
            <person name="Yoshino T."/>
            <person name="Taniguchi T."/>
            <person name="Fukuda Y."/>
            <person name="Nemoto M."/>
            <person name="Matsumoto M."/>
            <person name="Wong P.S."/>
            <person name="Aburatani S."/>
            <person name="Fujibuchi W."/>
        </authorList>
    </citation>
    <scope>NUCLEOTIDE SEQUENCE [LARGE SCALE GENOMIC DNA]</scope>
    <source>
        <strain evidence="5 6">JPCC DA0580</strain>
    </source>
</reference>
<dbReference type="AlphaFoldDB" id="A0A1Z5JKK7"/>
<feature type="region of interest" description="Disordered" evidence="3">
    <location>
        <begin position="332"/>
        <end position="352"/>
    </location>
</feature>
<evidence type="ECO:0000256" key="1">
    <source>
        <dbReference type="ARBA" id="ARBA00022837"/>
    </source>
</evidence>
<dbReference type="Gene3D" id="1.10.238.10">
    <property type="entry name" value="EF-hand"/>
    <property type="match status" value="1"/>
</dbReference>
<dbReference type="InParanoid" id="A0A1Z5JKK7"/>
<accession>A0A1Z5JKK7</accession>
<dbReference type="GO" id="GO:0005509">
    <property type="term" value="F:calcium ion binding"/>
    <property type="evidence" value="ECO:0007669"/>
    <property type="project" value="InterPro"/>
</dbReference>
<gene>
    <name evidence="5" type="ORF">FisN_1Hh510</name>
</gene>